<evidence type="ECO:0000256" key="4">
    <source>
        <dbReference type="ARBA" id="ARBA00022559"/>
    </source>
</evidence>
<keyword evidence="15" id="KW-1015">Disulfide bond</keyword>
<comment type="cofactor">
    <cofactor evidence="2">
        <name>heme b</name>
        <dbReference type="ChEBI" id="CHEBI:60344"/>
    </cofactor>
</comment>
<evidence type="ECO:0000256" key="15">
    <source>
        <dbReference type="PIRSR" id="PIRSR600823-5"/>
    </source>
</evidence>
<evidence type="ECO:0000256" key="14">
    <source>
        <dbReference type="PIRSR" id="PIRSR600823-4"/>
    </source>
</evidence>
<evidence type="ECO:0000256" key="10">
    <source>
        <dbReference type="ARBA" id="ARBA00023180"/>
    </source>
</evidence>
<feature type="disulfide bond" evidence="15">
    <location>
        <begin position="42"/>
        <end position="122"/>
    </location>
</feature>
<organism evidence="18">
    <name type="scientific">Lotus japonicus</name>
    <name type="common">Lotus corniculatus var. japonicus</name>
    <dbReference type="NCBI Taxonomy" id="34305"/>
    <lineage>
        <taxon>Eukaryota</taxon>
        <taxon>Viridiplantae</taxon>
        <taxon>Streptophyta</taxon>
        <taxon>Embryophyta</taxon>
        <taxon>Tracheophyta</taxon>
        <taxon>Spermatophyta</taxon>
        <taxon>Magnoliopsida</taxon>
        <taxon>eudicotyledons</taxon>
        <taxon>Gunneridae</taxon>
        <taxon>Pentapetalae</taxon>
        <taxon>rosids</taxon>
        <taxon>fabids</taxon>
        <taxon>Fabales</taxon>
        <taxon>Fabaceae</taxon>
        <taxon>Papilionoideae</taxon>
        <taxon>50 kb inversion clade</taxon>
        <taxon>NPAAA clade</taxon>
        <taxon>Hologalegina</taxon>
        <taxon>robinioid clade</taxon>
        <taxon>Loteae</taxon>
        <taxon>Lotus</taxon>
    </lineage>
</organism>
<evidence type="ECO:0000256" key="12">
    <source>
        <dbReference type="PIRSR" id="PIRSR600823-1"/>
    </source>
</evidence>
<dbReference type="AlphaFoldDB" id="I3SUU2"/>
<dbReference type="EC" id="1.11.1.7" evidence="3"/>
<keyword evidence="9" id="KW-0408">Iron</keyword>
<keyword evidence="11" id="KW-0376">Hydrogen peroxide</keyword>
<dbReference type="PANTHER" id="PTHR31388">
    <property type="entry name" value="PEROXIDASE 72-RELATED"/>
    <property type="match status" value="1"/>
</dbReference>
<dbReference type="GO" id="GO:0042744">
    <property type="term" value="P:hydrogen peroxide catabolic process"/>
    <property type="evidence" value="ECO:0007669"/>
    <property type="project" value="UniProtKB-KW"/>
</dbReference>
<feature type="site" description="Transition state stabilizer" evidence="14">
    <location>
        <position position="69"/>
    </location>
</feature>
<feature type="binding site" evidence="13">
    <location>
        <position position="77"/>
    </location>
    <ligand>
        <name>Ca(2+)</name>
        <dbReference type="ChEBI" id="CHEBI:29108"/>
        <label>1</label>
    </ligand>
</feature>
<evidence type="ECO:0000256" key="9">
    <source>
        <dbReference type="ARBA" id="ARBA00023004"/>
    </source>
</evidence>
<dbReference type="SUPFAM" id="SSF48113">
    <property type="entry name" value="Heme-dependent peroxidases"/>
    <property type="match status" value="1"/>
</dbReference>
<feature type="domain" description="Plant heme peroxidase family profile" evidence="17">
    <location>
        <begin position="32"/>
        <end position="148"/>
    </location>
</feature>
<evidence type="ECO:0000256" key="2">
    <source>
        <dbReference type="ARBA" id="ARBA00001970"/>
    </source>
</evidence>
<comment type="similarity">
    <text evidence="16">Belongs to the peroxidase family.</text>
</comment>
<dbReference type="InterPro" id="IPR000823">
    <property type="entry name" value="Peroxidase_pln"/>
</dbReference>
<evidence type="ECO:0000256" key="16">
    <source>
        <dbReference type="RuleBase" id="RU004241"/>
    </source>
</evidence>
<feature type="binding site" evidence="13">
    <location>
        <position position="81"/>
    </location>
    <ligand>
        <name>Ca(2+)</name>
        <dbReference type="ChEBI" id="CHEBI:29108"/>
        <label>1</label>
    </ligand>
</feature>
<evidence type="ECO:0000256" key="7">
    <source>
        <dbReference type="ARBA" id="ARBA00022837"/>
    </source>
</evidence>
<name>I3SUU2_LOTJA</name>
<evidence type="ECO:0000256" key="6">
    <source>
        <dbReference type="ARBA" id="ARBA00022723"/>
    </source>
</evidence>
<keyword evidence="10" id="KW-0325">Glycoprotein</keyword>
<keyword evidence="4" id="KW-0575">Peroxidase</keyword>
<sequence length="148" mass="15818">MSIVRVEQLTAAALCFAVVIVLIGAPTFSDAQLDPLFYNKTCPNLRPIVRGVILNASNSDRRIFASLIRLHFHDCFVQGCDASILLIDTSTIVSEQGAFPNNNSIRGLDVVNNIKAAVEKACPNTVSCADILALAAGISSVWVCQPST</sequence>
<feature type="disulfide bond" evidence="15">
    <location>
        <begin position="75"/>
        <end position="80"/>
    </location>
</feature>
<comment type="catalytic activity">
    <reaction evidence="1">
        <text>2 a phenolic donor + H2O2 = 2 a phenolic radical donor + 2 H2O</text>
        <dbReference type="Rhea" id="RHEA:56136"/>
        <dbReference type="ChEBI" id="CHEBI:15377"/>
        <dbReference type="ChEBI" id="CHEBI:16240"/>
        <dbReference type="ChEBI" id="CHEBI:139520"/>
        <dbReference type="ChEBI" id="CHEBI:139521"/>
        <dbReference type="EC" id="1.11.1.7"/>
    </reaction>
</comment>
<dbReference type="InterPro" id="IPR010255">
    <property type="entry name" value="Haem_peroxidase_sf"/>
</dbReference>
<dbReference type="InterPro" id="IPR002016">
    <property type="entry name" value="Haem_peroxidase"/>
</dbReference>
<evidence type="ECO:0000256" key="11">
    <source>
        <dbReference type="ARBA" id="ARBA00023324"/>
    </source>
</evidence>
<feature type="binding site" evidence="13">
    <location>
        <position position="83"/>
    </location>
    <ligand>
        <name>Ca(2+)</name>
        <dbReference type="ChEBI" id="CHEBI:29108"/>
        <label>1</label>
    </ligand>
</feature>
<evidence type="ECO:0000313" key="18">
    <source>
        <dbReference type="EMBL" id="AFK44034.1"/>
    </source>
</evidence>
<accession>I3SUU2</accession>
<dbReference type="PRINTS" id="PR00458">
    <property type="entry name" value="PEROXIDASE"/>
</dbReference>
<evidence type="ECO:0000256" key="8">
    <source>
        <dbReference type="ARBA" id="ARBA00023002"/>
    </source>
</evidence>
<dbReference type="GO" id="GO:0140825">
    <property type="term" value="F:lactoperoxidase activity"/>
    <property type="evidence" value="ECO:0007669"/>
    <property type="project" value="UniProtKB-EC"/>
</dbReference>
<proteinExistence type="evidence at transcript level"/>
<protein>
    <recommendedName>
        <fullName evidence="3">peroxidase</fullName>
        <ecNumber evidence="3">1.11.1.7</ecNumber>
    </recommendedName>
</protein>
<keyword evidence="7 13" id="KW-0106">Calcium</keyword>
<dbReference type="Gene3D" id="1.10.520.10">
    <property type="match status" value="1"/>
</dbReference>
<evidence type="ECO:0000259" key="17">
    <source>
        <dbReference type="PROSITE" id="PS50873"/>
    </source>
</evidence>
<evidence type="ECO:0000256" key="5">
    <source>
        <dbReference type="ARBA" id="ARBA00022617"/>
    </source>
</evidence>
<feature type="binding site" evidence="13">
    <location>
        <position position="95"/>
    </location>
    <ligand>
        <name>Ca(2+)</name>
        <dbReference type="ChEBI" id="CHEBI:29108"/>
        <label>1</label>
    </ligand>
</feature>
<dbReference type="EMBL" id="BT144240">
    <property type="protein sequence ID" value="AFK44034.1"/>
    <property type="molecule type" value="mRNA"/>
</dbReference>
<comment type="cofactor">
    <cofactor evidence="13">
        <name>Ca(2+)</name>
        <dbReference type="ChEBI" id="CHEBI:29108"/>
    </cofactor>
    <text evidence="13">Binds 2 calcium ions per subunit.</text>
</comment>
<feature type="binding site" evidence="13">
    <location>
        <position position="79"/>
    </location>
    <ligand>
        <name>Ca(2+)</name>
        <dbReference type="ChEBI" id="CHEBI:29108"/>
        <label>1</label>
    </ligand>
</feature>
<dbReference type="PRINTS" id="PR00461">
    <property type="entry name" value="PLPEROXIDASE"/>
</dbReference>
<dbReference type="PANTHER" id="PTHR31388:SF270">
    <property type="entry name" value="PEROXIDASE 22-RELATED"/>
    <property type="match status" value="1"/>
</dbReference>
<feature type="binding site" evidence="13">
    <location>
        <position position="74"/>
    </location>
    <ligand>
        <name>Ca(2+)</name>
        <dbReference type="ChEBI" id="CHEBI:29108"/>
        <label>1</label>
    </ligand>
</feature>
<feature type="active site" description="Proton acceptor" evidence="12">
    <location>
        <position position="73"/>
    </location>
</feature>
<reference evidence="18" key="1">
    <citation type="submission" date="2012-05" db="EMBL/GenBank/DDBJ databases">
        <authorList>
            <person name="Krishnakumar V."/>
            <person name="Cheung F."/>
            <person name="Xiao Y."/>
            <person name="Chan A."/>
            <person name="Moskal W.A."/>
            <person name="Town C.D."/>
        </authorList>
    </citation>
    <scope>NUCLEOTIDE SEQUENCE</scope>
</reference>
<evidence type="ECO:0000256" key="3">
    <source>
        <dbReference type="ARBA" id="ARBA00012313"/>
    </source>
</evidence>
<dbReference type="PROSITE" id="PS50873">
    <property type="entry name" value="PEROXIDASE_4"/>
    <property type="match status" value="1"/>
</dbReference>
<keyword evidence="8" id="KW-0560">Oxidoreductase</keyword>
<evidence type="ECO:0000256" key="13">
    <source>
        <dbReference type="PIRSR" id="PIRSR600823-3"/>
    </source>
</evidence>
<keyword evidence="6 13" id="KW-0479">Metal-binding</keyword>
<dbReference type="Pfam" id="PF00141">
    <property type="entry name" value="peroxidase"/>
    <property type="match status" value="1"/>
</dbReference>
<dbReference type="GO" id="GO:0006979">
    <property type="term" value="P:response to oxidative stress"/>
    <property type="evidence" value="ECO:0007669"/>
    <property type="project" value="InterPro"/>
</dbReference>
<dbReference type="GO" id="GO:0046872">
    <property type="term" value="F:metal ion binding"/>
    <property type="evidence" value="ECO:0007669"/>
    <property type="project" value="UniProtKB-KW"/>
</dbReference>
<keyword evidence="5" id="KW-0349">Heme</keyword>
<dbReference type="GO" id="GO:0020037">
    <property type="term" value="F:heme binding"/>
    <property type="evidence" value="ECO:0007669"/>
    <property type="project" value="InterPro"/>
</dbReference>
<evidence type="ECO:0000256" key="1">
    <source>
        <dbReference type="ARBA" id="ARBA00000189"/>
    </source>
</evidence>